<reference evidence="1" key="1">
    <citation type="submission" date="2020-05" db="EMBL/GenBank/DDBJ databases">
        <authorList>
            <person name="Chiriac C."/>
            <person name="Salcher M."/>
            <person name="Ghai R."/>
            <person name="Kavagutti S V."/>
        </authorList>
    </citation>
    <scope>NUCLEOTIDE SEQUENCE</scope>
</reference>
<organism evidence="1">
    <name type="scientific">freshwater metagenome</name>
    <dbReference type="NCBI Taxonomy" id="449393"/>
    <lineage>
        <taxon>unclassified sequences</taxon>
        <taxon>metagenomes</taxon>
        <taxon>ecological metagenomes</taxon>
    </lineage>
</organism>
<dbReference type="AlphaFoldDB" id="A0A6J6UI01"/>
<protein>
    <submittedName>
        <fullName evidence="1">Unannotated protein</fullName>
    </submittedName>
</protein>
<evidence type="ECO:0000313" key="1">
    <source>
        <dbReference type="EMBL" id="CAB4759460.1"/>
    </source>
</evidence>
<proteinExistence type="predicted"/>
<dbReference type="EMBL" id="CAEZZG010000016">
    <property type="protein sequence ID" value="CAB4759460.1"/>
    <property type="molecule type" value="Genomic_DNA"/>
</dbReference>
<name>A0A6J6UI01_9ZZZZ</name>
<accession>A0A6J6UI01</accession>
<sequence length="208" mass="22248">MRKLVSLALVACLLTPTSAEAATKKPTPKPITTKAKVVSKPVVKKPVVKKKVVPRKKPRVKLKPKAPIKWPPPGFEKKGELYAKTATPKELLIAGSENKYIQANLIAKCHTTACLGIFVGSETGCDWWEINSNVLGVDPNDPTQRIIFGSLITLATGSKAKSIKPILLISDEPIADGLGIGAYTANCRIGSPIGKIPSDTYTKSPARS</sequence>
<gene>
    <name evidence="1" type="ORF">UFOPK2844_00993</name>
</gene>